<keyword evidence="7 15" id="KW-0548">Nucleotidyltransferase</keyword>
<keyword evidence="9 15" id="KW-0418">Kinase</keyword>
<evidence type="ECO:0000256" key="8">
    <source>
        <dbReference type="ARBA" id="ARBA00022741"/>
    </source>
</evidence>
<dbReference type="GO" id="GO:0003919">
    <property type="term" value="F:FMN adenylyltransferase activity"/>
    <property type="evidence" value="ECO:0007669"/>
    <property type="project" value="UniProtKB-UniRule"/>
</dbReference>
<dbReference type="EMBL" id="JAPRAT010000007">
    <property type="protein sequence ID" value="MCZ0702609.1"/>
    <property type="molecule type" value="Genomic_DNA"/>
</dbReference>
<comment type="function">
    <text evidence="1">Catalyzes the phosphorylation of riboflavin to FMN followed by the adenylation of FMN to FAD.</text>
</comment>
<protein>
    <recommendedName>
        <fullName evidence="15">Riboflavin biosynthesis protein</fullName>
    </recommendedName>
    <domain>
        <recommendedName>
            <fullName evidence="15">Riboflavin kinase</fullName>
            <ecNumber evidence="15">2.7.1.26</ecNumber>
        </recommendedName>
        <alternativeName>
            <fullName evidence="15">Flavokinase</fullName>
        </alternativeName>
    </domain>
    <domain>
        <recommendedName>
            <fullName evidence="15">FMN adenylyltransferase</fullName>
            <ecNumber evidence="15">2.7.7.2</ecNumber>
        </recommendedName>
        <alternativeName>
            <fullName evidence="15">FAD pyrophosphorylase</fullName>
        </alternativeName>
        <alternativeName>
            <fullName evidence="15">FAD synthase</fullName>
        </alternativeName>
    </domain>
</protein>
<dbReference type="SUPFAM" id="SSF82114">
    <property type="entry name" value="Riboflavin kinase-like"/>
    <property type="match status" value="1"/>
</dbReference>
<dbReference type="Gene3D" id="3.40.50.620">
    <property type="entry name" value="HUPs"/>
    <property type="match status" value="1"/>
</dbReference>
<dbReference type="InterPro" id="IPR023468">
    <property type="entry name" value="Riboflavin_kinase"/>
</dbReference>
<evidence type="ECO:0000256" key="15">
    <source>
        <dbReference type="PIRNR" id="PIRNR004491"/>
    </source>
</evidence>
<dbReference type="GO" id="GO:0008531">
    <property type="term" value="F:riboflavin kinase activity"/>
    <property type="evidence" value="ECO:0007669"/>
    <property type="project" value="UniProtKB-UniRule"/>
</dbReference>
<keyword evidence="18" id="KW-1185">Reference proteome</keyword>
<dbReference type="CDD" id="cd02064">
    <property type="entry name" value="FAD_synthetase_N"/>
    <property type="match status" value="1"/>
</dbReference>
<gene>
    <name evidence="17" type="ORF">OWO01_05210</name>
</gene>
<dbReference type="InterPro" id="IPR015865">
    <property type="entry name" value="Riboflavin_kinase_bac/euk"/>
</dbReference>
<keyword evidence="11 15" id="KW-0067">ATP-binding</keyword>
<proteinExistence type="inferred from homology"/>
<evidence type="ECO:0000256" key="11">
    <source>
        <dbReference type="ARBA" id="ARBA00022840"/>
    </source>
</evidence>
<name>A0A9J6RBK6_9BACI</name>
<dbReference type="Pfam" id="PF06574">
    <property type="entry name" value="FAD_syn"/>
    <property type="match status" value="1"/>
</dbReference>
<dbReference type="SMART" id="SM00904">
    <property type="entry name" value="Flavokinase"/>
    <property type="match status" value="1"/>
</dbReference>
<dbReference type="RefSeq" id="WP_268779379.1">
    <property type="nucleotide sequence ID" value="NZ_JAPRAT010000007.1"/>
</dbReference>
<evidence type="ECO:0000259" key="16">
    <source>
        <dbReference type="SMART" id="SM00904"/>
    </source>
</evidence>
<dbReference type="GO" id="GO:0009398">
    <property type="term" value="P:FMN biosynthetic process"/>
    <property type="evidence" value="ECO:0007669"/>
    <property type="project" value="UniProtKB-UniRule"/>
</dbReference>
<keyword evidence="10 15" id="KW-0274">FAD</keyword>
<evidence type="ECO:0000256" key="9">
    <source>
        <dbReference type="ARBA" id="ARBA00022777"/>
    </source>
</evidence>
<dbReference type="FunFam" id="3.40.50.620:FF:000021">
    <property type="entry name" value="Riboflavin biosynthesis protein"/>
    <property type="match status" value="1"/>
</dbReference>
<dbReference type="NCBIfam" id="TIGR00083">
    <property type="entry name" value="ribF"/>
    <property type="match status" value="1"/>
</dbReference>
<feature type="domain" description="Riboflavin kinase" evidence="16">
    <location>
        <begin position="185"/>
        <end position="310"/>
    </location>
</feature>
<dbReference type="InterPro" id="IPR002606">
    <property type="entry name" value="Riboflavin_kinase_bac"/>
</dbReference>
<evidence type="ECO:0000256" key="1">
    <source>
        <dbReference type="ARBA" id="ARBA00002121"/>
    </source>
</evidence>
<dbReference type="PANTHER" id="PTHR22749">
    <property type="entry name" value="RIBOFLAVIN KINASE/FMN ADENYLYLTRANSFERASE"/>
    <property type="match status" value="1"/>
</dbReference>
<dbReference type="PANTHER" id="PTHR22749:SF6">
    <property type="entry name" value="RIBOFLAVIN KINASE"/>
    <property type="match status" value="1"/>
</dbReference>
<dbReference type="InterPro" id="IPR015864">
    <property type="entry name" value="FAD_synthase"/>
</dbReference>
<keyword evidence="6 15" id="KW-0808">Transferase</keyword>
<keyword evidence="5 15" id="KW-0288">FMN</keyword>
<evidence type="ECO:0000256" key="4">
    <source>
        <dbReference type="ARBA" id="ARBA00022630"/>
    </source>
</evidence>
<dbReference type="Gene3D" id="2.40.30.30">
    <property type="entry name" value="Riboflavin kinase-like"/>
    <property type="match status" value="1"/>
</dbReference>
<comment type="catalytic activity">
    <reaction evidence="14 15">
        <text>FMN + ATP + H(+) = FAD + diphosphate</text>
        <dbReference type="Rhea" id="RHEA:17237"/>
        <dbReference type="ChEBI" id="CHEBI:15378"/>
        <dbReference type="ChEBI" id="CHEBI:30616"/>
        <dbReference type="ChEBI" id="CHEBI:33019"/>
        <dbReference type="ChEBI" id="CHEBI:57692"/>
        <dbReference type="ChEBI" id="CHEBI:58210"/>
        <dbReference type="EC" id="2.7.7.2"/>
    </reaction>
</comment>
<dbReference type="Pfam" id="PF01687">
    <property type="entry name" value="Flavokinase"/>
    <property type="match status" value="1"/>
</dbReference>
<keyword evidence="12" id="KW-0511">Multifunctional enzyme</keyword>
<evidence type="ECO:0000313" key="17">
    <source>
        <dbReference type="EMBL" id="MCZ0702609.1"/>
    </source>
</evidence>
<dbReference type="GO" id="GO:0009231">
    <property type="term" value="P:riboflavin biosynthetic process"/>
    <property type="evidence" value="ECO:0007669"/>
    <property type="project" value="InterPro"/>
</dbReference>
<comment type="catalytic activity">
    <reaction evidence="13 15">
        <text>riboflavin + ATP = FMN + ADP + H(+)</text>
        <dbReference type="Rhea" id="RHEA:14357"/>
        <dbReference type="ChEBI" id="CHEBI:15378"/>
        <dbReference type="ChEBI" id="CHEBI:30616"/>
        <dbReference type="ChEBI" id="CHEBI:57986"/>
        <dbReference type="ChEBI" id="CHEBI:58210"/>
        <dbReference type="ChEBI" id="CHEBI:456216"/>
        <dbReference type="EC" id="2.7.1.26"/>
    </reaction>
</comment>
<dbReference type="GO" id="GO:0006747">
    <property type="term" value="P:FAD biosynthetic process"/>
    <property type="evidence" value="ECO:0007669"/>
    <property type="project" value="UniProtKB-UniRule"/>
</dbReference>
<dbReference type="GO" id="GO:0005524">
    <property type="term" value="F:ATP binding"/>
    <property type="evidence" value="ECO:0007669"/>
    <property type="project" value="UniProtKB-UniRule"/>
</dbReference>
<evidence type="ECO:0000256" key="10">
    <source>
        <dbReference type="ARBA" id="ARBA00022827"/>
    </source>
</evidence>
<reference evidence="17" key="1">
    <citation type="submission" date="2022-11" db="EMBL/GenBank/DDBJ databases">
        <title>WGS of Natronobacillus azotifigens 24KS-1, an anaerobic diazotrophic haloalkaliphile from soda-rich habitats.</title>
        <authorList>
            <person name="Sorokin D.Y."/>
            <person name="Merkel A.Y."/>
        </authorList>
    </citation>
    <scope>NUCLEOTIDE SEQUENCE</scope>
    <source>
        <strain evidence="17">24KS-1</strain>
    </source>
</reference>
<comment type="pathway">
    <text evidence="3 15">Cofactor biosynthesis; FMN biosynthesis; FMN from riboflavin (ATP route): step 1/1.</text>
</comment>
<evidence type="ECO:0000256" key="7">
    <source>
        <dbReference type="ARBA" id="ARBA00022695"/>
    </source>
</evidence>
<accession>A0A9J6RBK6</accession>
<keyword evidence="4 15" id="KW-0285">Flavoprotein</keyword>
<keyword evidence="8 15" id="KW-0547">Nucleotide-binding</keyword>
<organism evidence="17 18">
    <name type="scientific">Natronobacillus azotifigens</name>
    <dbReference type="NCBI Taxonomy" id="472978"/>
    <lineage>
        <taxon>Bacteria</taxon>
        <taxon>Bacillati</taxon>
        <taxon>Bacillota</taxon>
        <taxon>Bacilli</taxon>
        <taxon>Bacillales</taxon>
        <taxon>Bacillaceae</taxon>
        <taxon>Natronobacillus</taxon>
    </lineage>
</organism>
<dbReference type="PIRSF" id="PIRSF004491">
    <property type="entry name" value="FAD_Synth"/>
    <property type="match status" value="1"/>
</dbReference>
<dbReference type="InterPro" id="IPR014729">
    <property type="entry name" value="Rossmann-like_a/b/a_fold"/>
</dbReference>
<comment type="caution">
    <text evidence="17">The sequence shown here is derived from an EMBL/GenBank/DDBJ whole genome shotgun (WGS) entry which is preliminary data.</text>
</comment>
<evidence type="ECO:0000256" key="3">
    <source>
        <dbReference type="ARBA" id="ARBA00005201"/>
    </source>
</evidence>
<dbReference type="NCBIfam" id="NF004162">
    <property type="entry name" value="PRK05627.1-5"/>
    <property type="match status" value="1"/>
</dbReference>
<evidence type="ECO:0000256" key="12">
    <source>
        <dbReference type="ARBA" id="ARBA00023268"/>
    </source>
</evidence>
<comment type="pathway">
    <text evidence="2 15">Cofactor biosynthesis; FAD biosynthesis; FAD from FMN: step 1/1.</text>
</comment>
<evidence type="ECO:0000256" key="2">
    <source>
        <dbReference type="ARBA" id="ARBA00004726"/>
    </source>
</evidence>
<evidence type="ECO:0000256" key="14">
    <source>
        <dbReference type="ARBA" id="ARBA00049494"/>
    </source>
</evidence>
<dbReference type="EC" id="2.7.1.26" evidence="15"/>
<evidence type="ECO:0000256" key="5">
    <source>
        <dbReference type="ARBA" id="ARBA00022643"/>
    </source>
</evidence>
<dbReference type="FunFam" id="2.40.30.30:FF:000003">
    <property type="entry name" value="Riboflavin biosynthesis protein"/>
    <property type="match status" value="1"/>
</dbReference>
<dbReference type="EC" id="2.7.7.2" evidence="15"/>
<evidence type="ECO:0000256" key="6">
    <source>
        <dbReference type="ARBA" id="ARBA00022679"/>
    </source>
</evidence>
<sequence>MEIISLCYPEQVPENNQEEIVCAIGFFDGVHKGHQKVIQTAQNLAKKQNRKSAVITFTPHPSVVLQGTKKTVSYLTPLPEKKNILADMGIDILYVITFNKALAQLTPSEFIDQFIIKLGIKHLVTGFDFTYGAKGIGNVNTLDKDGNGQFGVTIVDKLTENNEKISSTRIRKLIQLGEMTSVKELLGRPLFIRGHVISGAQRGRKIGYPTANIEVDSKYALPKTGVYAVTVKLDNRVIYGMANLGYNPTFEDDYKIKLEVHLFDFHEDIYGKELILEWQAFTRPEQKFDGIEQLIDQLKQDEQEIRHLFGQFEQ</sequence>
<dbReference type="InterPro" id="IPR023465">
    <property type="entry name" value="Riboflavin_kinase_dom_sf"/>
</dbReference>
<evidence type="ECO:0000313" key="18">
    <source>
        <dbReference type="Proteomes" id="UP001084197"/>
    </source>
</evidence>
<dbReference type="SUPFAM" id="SSF52374">
    <property type="entry name" value="Nucleotidylyl transferase"/>
    <property type="match status" value="1"/>
</dbReference>
<dbReference type="NCBIfam" id="NF004160">
    <property type="entry name" value="PRK05627.1-3"/>
    <property type="match status" value="1"/>
</dbReference>
<dbReference type="Proteomes" id="UP001084197">
    <property type="component" value="Unassembled WGS sequence"/>
</dbReference>
<evidence type="ECO:0000256" key="13">
    <source>
        <dbReference type="ARBA" id="ARBA00047880"/>
    </source>
</evidence>
<comment type="similarity">
    <text evidence="15">Belongs to the ribF family.</text>
</comment>
<dbReference type="AlphaFoldDB" id="A0A9J6RBK6"/>